<dbReference type="Gene3D" id="2.60.120.10">
    <property type="entry name" value="Jelly Rolls"/>
    <property type="match status" value="1"/>
</dbReference>
<dbReference type="Gene3D" id="1.10.10.60">
    <property type="entry name" value="Homeodomain-like"/>
    <property type="match status" value="2"/>
</dbReference>
<dbReference type="Pfam" id="PF02311">
    <property type="entry name" value="AraC_binding"/>
    <property type="match status" value="1"/>
</dbReference>
<protein>
    <submittedName>
        <fullName evidence="5">AraC-like DNA-binding protein</fullName>
    </submittedName>
</protein>
<dbReference type="SMART" id="SM00342">
    <property type="entry name" value="HTH_ARAC"/>
    <property type="match status" value="1"/>
</dbReference>
<dbReference type="InterPro" id="IPR014710">
    <property type="entry name" value="RmlC-like_jellyroll"/>
</dbReference>
<dbReference type="RefSeq" id="WP_116063020.1">
    <property type="nucleotide sequence ID" value="NZ_QRDZ01000020.1"/>
</dbReference>
<dbReference type="Pfam" id="PF12833">
    <property type="entry name" value="HTH_18"/>
    <property type="match status" value="1"/>
</dbReference>
<evidence type="ECO:0000313" key="5">
    <source>
        <dbReference type="EMBL" id="RED65356.1"/>
    </source>
</evidence>
<evidence type="ECO:0000313" key="6">
    <source>
        <dbReference type="Proteomes" id="UP000256977"/>
    </source>
</evidence>
<keyword evidence="6" id="KW-1185">Reference proteome</keyword>
<evidence type="ECO:0000259" key="4">
    <source>
        <dbReference type="PROSITE" id="PS01124"/>
    </source>
</evidence>
<dbReference type="PANTHER" id="PTHR43280:SF27">
    <property type="entry name" value="TRANSCRIPTIONAL REGULATOR MTLR"/>
    <property type="match status" value="1"/>
</dbReference>
<reference evidence="5 6" key="1">
    <citation type="submission" date="2018-07" db="EMBL/GenBank/DDBJ databases">
        <title>Genomic Encyclopedia of Type Strains, Phase III (KMG-III): the genomes of soil and plant-associated and newly described type strains.</title>
        <authorList>
            <person name="Whitman W."/>
        </authorList>
    </citation>
    <scope>NUCLEOTIDE SEQUENCE [LARGE SCALE GENOMIC DNA]</scope>
    <source>
        <strain evidence="5 6">CECT 7287</strain>
    </source>
</reference>
<feature type="domain" description="HTH araC/xylS-type" evidence="4">
    <location>
        <begin position="179"/>
        <end position="277"/>
    </location>
</feature>
<accession>A0A3D9IW44</accession>
<dbReference type="InterPro" id="IPR018060">
    <property type="entry name" value="HTH_AraC"/>
</dbReference>
<dbReference type="InterPro" id="IPR003313">
    <property type="entry name" value="AraC-bd"/>
</dbReference>
<dbReference type="SUPFAM" id="SSF46689">
    <property type="entry name" value="Homeodomain-like"/>
    <property type="match status" value="2"/>
</dbReference>
<dbReference type="InterPro" id="IPR009057">
    <property type="entry name" value="Homeodomain-like_sf"/>
</dbReference>
<dbReference type="InterPro" id="IPR018062">
    <property type="entry name" value="HTH_AraC-typ_CS"/>
</dbReference>
<keyword evidence="3" id="KW-0804">Transcription</keyword>
<sequence>MLEMFGFEASVPMHTFEYRLKPEPTEQHWHSFYEIGFCLEGRGTFYIGDEAVPIEAGTLLLFPPYEPHIAVADARTGCRCAFVYFGDELLPAEHRSLLHAFVRTCVWTEADLRPMLRGLSSLTDFFRFLITEYESRRSEYGAVLRARMLELSAWLYRAAEALYSHEASRERRDALERLKPALDYMADRYHEPLELKDIAELLNLSESRARHLFKEGVGRRFKEYLTLVRIQEAKRLLATSKLSVTDVILSCGFQSSAPFYRSFQQLVGVNPQQYRMRQQEEKDSRF</sequence>
<dbReference type="PANTHER" id="PTHR43280">
    <property type="entry name" value="ARAC-FAMILY TRANSCRIPTIONAL REGULATOR"/>
    <property type="match status" value="1"/>
</dbReference>
<dbReference type="SUPFAM" id="SSF51215">
    <property type="entry name" value="Regulatory protein AraC"/>
    <property type="match status" value="1"/>
</dbReference>
<comment type="caution">
    <text evidence="5">The sequence shown here is derived from an EMBL/GenBank/DDBJ whole genome shotgun (WGS) entry which is preliminary data.</text>
</comment>
<name>A0A3D9IW44_9BACL</name>
<keyword evidence="1" id="KW-0805">Transcription regulation</keyword>
<dbReference type="GO" id="GO:0043565">
    <property type="term" value="F:sequence-specific DNA binding"/>
    <property type="evidence" value="ECO:0007669"/>
    <property type="project" value="InterPro"/>
</dbReference>
<dbReference type="GO" id="GO:0003700">
    <property type="term" value="F:DNA-binding transcription factor activity"/>
    <property type="evidence" value="ECO:0007669"/>
    <property type="project" value="InterPro"/>
</dbReference>
<evidence type="ECO:0000256" key="2">
    <source>
        <dbReference type="ARBA" id="ARBA00023125"/>
    </source>
</evidence>
<keyword evidence="2 5" id="KW-0238">DNA-binding</keyword>
<evidence type="ECO:0000256" key="3">
    <source>
        <dbReference type="ARBA" id="ARBA00023163"/>
    </source>
</evidence>
<dbReference type="EMBL" id="QRDZ01000020">
    <property type="protein sequence ID" value="RED65356.1"/>
    <property type="molecule type" value="Genomic_DNA"/>
</dbReference>
<dbReference type="PROSITE" id="PS00041">
    <property type="entry name" value="HTH_ARAC_FAMILY_1"/>
    <property type="match status" value="1"/>
</dbReference>
<evidence type="ECO:0000256" key="1">
    <source>
        <dbReference type="ARBA" id="ARBA00023015"/>
    </source>
</evidence>
<dbReference type="Proteomes" id="UP000256977">
    <property type="component" value="Unassembled WGS sequence"/>
</dbReference>
<dbReference type="AlphaFoldDB" id="A0A3D9IW44"/>
<dbReference type="PROSITE" id="PS01124">
    <property type="entry name" value="HTH_ARAC_FAMILY_2"/>
    <property type="match status" value="1"/>
</dbReference>
<gene>
    <name evidence="5" type="ORF">DFP98_120106</name>
</gene>
<dbReference type="OrthoDB" id="9816335at2"/>
<proteinExistence type="predicted"/>
<dbReference type="InterPro" id="IPR037923">
    <property type="entry name" value="HTH-like"/>
</dbReference>
<organism evidence="5 6">
    <name type="scientific">Cohnella phaseoli</name>
    <dbReference type="NCBI Taxonomy" id="456490"/>
    <lineage>
        <taxon>Bacteria</taxon>
        <taxon>Bacillati</taxon>
        <taxon>Bacillota</taxon>
        <taxon>Bacilli</taxon>
        <taxon>Bacillales</taxon>
        <taxon>Paenibacillaceae</taxon>
        <taxon>Cohnella</taxon>
    </lineage>
</organism>